<proteinExistence type="predicted"/>
<evidence type="ECO:0000313" key="1">
    <source>
        <dbReference type="EMBL" id="ERI85077.1"/>
    </source>
</evidence>
<dbReference type="EMBL" id="AWSV01000108">
    <property type="protein sequence ID" value="ERI85077.1"/>
    <property type="molecule type" value="Genomic_DNA"/>
</dbReference>
<name>U2DTW5_9BACE</name>
<gene>
    <name evidence="1" type="ORF">HMPREF1981_01963</name>
</gene>
<reference evidence="1 2" key="1">
    <citation type="submission" date="2013-08" db="EMBL/GenBank/DDBJ databases">
        <authorList>
            <person name="Weinstock G."/>
            <person name="Sodergren E."/>
            <person name="Wylie T."/>
            <person name="Fulton L."/>
            <person name="Fulton R."/>
            <person name="Fronick C."/>
            <person name="O'Laughlin M."/>
            <person name="Godfrey J."/>
            <person name="Miner T."/>
            <person name="Herter B."/>
            <person name="Appelbaum E."/>
            <person name="Cordes M."/>
            <person name="Lek S."/>
            <person name="Wollam A."/>
            <person name="Pepin K.H."/>
            <person name="Palsikar V.B."/>
            <person name="Mitreva M."/>
            <person name="Wilson R.K."/>
        </authorList>
    </citation>
    <scope>NUCLEOTIDE SEQUENCE [LARGE SCALE GENOMIC DNA]</scope>
    <source>
        <strain evidence="1 2">F0041</strain>
    </source>
</reference>
<dbReference type="HOGENOM" id="CLU_3247482_0_0_10"/>
<protein>
    <submittedName>
        <fullName evidence="1">Uncharacterized protein</fullName>
    </submittedName>
</protein>
<sequence>MQRKSCYSENKYPAVETLQAKQPLRKDNLLIQPFLNYGAKVE</sequence>
<organism evidence="1 2">
    <name type="scientific">Bacteroides pyogenes F0041</name>
    <dbReference type="NCBI Taxonomy" id="1321819"/>
    <lineage>
        <taxon>Bacteria</taxon>
        <taxon>Pseudomonadati</taxon>
        <taxon>Bacteroidota</taxon>
        <taxon>Bacteroidia</taxon>
        <taxon>Bacteroidales</taxon>
        <taxon>Bacteroidaceae</taxon>
        <taxon>Bacteroides</taxon>
    </lineage>
</organism>
<dbReference type="AlphaFoldDB" id="U2DTW5"/>
<evidence type="ECO:0000313" key="2">
    <source>
        <dbReference type="Proteomes" id="UP000016496"/>
    </source>
</evidence>
<comment type="caution">
    <text evidence="1">The sequence shown here is derived from an EMBL/GenBank/DDBJ whole genome shotgun (WGS) entry which is preliminary data.</text>
</comment>
<dbReference type="Proteomes" id="UP000016496">
    <property type="component" value="Unassembled WGS sequence"/>
</dbReference>
<accession>U2DTW5</accession>
<dbReference type="PATRIC" id="fig|1321819.3.peg.1812"/>